<evidence type="ECO:0000313" key="6">
    <source>
        <dbReference type="Proteomes" id="UP000054251"/>
    </source>
</evidence>
<feature type="region of interest" description="Disordered" evidence="3">
    <location>
        <begin position="93"/>
        <end position="115"/>
    </location>
</feature>
<feature type="region of interest" description="Disordered" evidence="3">
    <location>
        <begin position="453"/>
        <end position="491"/>
    </location>
</feature>
<dbReference type="Pfam" id="PF00806">
    <property type="entry name" value="PUF"/>
    <property type="match status" value="3"/>
</dbReference>
<dbReference type="PANTHER" id="PTHR47093">
    <property type="entry name" value="PROTEIN JSN1-RELATED"/>
    <property type="match status" value="1"/>
</dbReference>
<feature type="compositionally biased region" description="Polar residues" evidence="3">
    <location>
        <begin position="453"/>
        <end position="474"/>
    </location>
</feature>
<dbReference type="InterPro" id="IPR001313">
    <property type="entry name" value="Pumilio_RNA-bd_rpt"/>
</dbReference>
<feature type="region of interest" description="Disordered" evidence="3">
    <location>
        <begin position="566"/>
        <end position="587"/>
    </location>
</feature>
<feature type="repeat" description="Pumilio" evidence="2">
    <location>
        <begin position="678"/>
        <end position="716"/>
    </location>
</feature>
<dbReference type="GO" id="GO:0000288">
    <property type="term" value="P:nuclear-transcribed mRNA catabolic process, deadenylation-dependent decay"/>
    <property type="evidence" value="ECO:0007669"/>
    <property type="project" value="TreeGrafter"/>
</dbReference>
<dbReference type="SUPFAM" id="SSF48371">
    <property type="entry name" value="ARM repeat"/>
    <property type="match status" value="1"/>
</dbReference>
<feature type="repeat" description="Pumilio" evidence="2">
    <location>
        <begin position="640"/>
        <end position="676"/>
    </location>
</feature>
<feature type="compositionally biased region" description="Low complexity" evidence="3">
    <location>
        <begin position="1"/>
        <end position="11"/>
    </location>
</feature>
<keyword evidence="1" id="KW-0677">Repeat</keyword>
<evidence type="ECO:0000259" key="4">
    <source>
        <dbReference type="PROSITE" id="PS50303"/>
    </source>
</evidence>
<dbReference type="RefSeq" id="XP_015468538.1">
    <property type="nucleotide sequence ID" value="XM_015610635.1"/>
</dbReference>
<feature type="region of interest" description="Disordered" evidence="3">
    <location>
        <begin position="181"/>
        <end position="208"/>
    </location>
</feature>
<dbReference type="PANTHER" id="PTHR47093:SF1">
    <property type="entry name" value="PROTEIN JSN1-RELATED"/>
    <property type="match status" value="1"/>
</dbReference>
<name>A0A0V1Q1N8_9ASCO</name>
<proteinExistence type="predicted"/>
<feature type="region of interest" description="Disordered" evidence="3">
    <location>
        <begin position="275"/>
        <end position="300"/>
    </location>
</feature>
<evidence type="ECO:0000256" key="1">
    <source>
        <dbReference type="ARBA" id="ARBA00022737"/>
    </source>
</evidence>
<feature type="repeat" description="Pumilio" evidence="2">
    <location>
        <begin position="603"/>
        <end position="639"/>
    </location>
</feature>
<comment type="caution">
    <text evidence="5">The sequence shown here is derived from an EMBL/GenBank/DDBJ whole genome shotgun (WGS) entry which is preliminary data.</text>
</comment>
<feature type="compositionally biased region" description="Polar residues" evidence="3">
    <location>
        <begin position="566"/>
        <end position="580"/>
    </location>
</feature>
<evidence type="ECO:0000313" key="5">
    <source>
        <dbReference type="EMBL" id="KSA02436.1"/>
    </source>
</evidence>
<dbReference type="PROSITE" id="PS50303">
    <property type="entry name" value="PUM_HD"/>
    <property type="match status" value="1"/>
</dbReference>
<feature type="region of interest" description="Disordered" evidence="3">
    <location>
        <begin position="986"/>
        <end position="1062"/>
    </location>
</feature>
<protein>
    <recommendedName>
        <fullName evidence="4">PUM-HD domain-containing protein</fullName>
    </recommendedName>
</protein>
<dbReference type="AlphaFoldDB" id="A0A0V1Q1N8"/>
<gene>
    <name evidence="5" type="ORF">AC631_01805</name>
</gene>
<dbReference type="OrthoDB" id="2017782at2759"/>
<feature type="domain" description="PUM-HD" evidence="4">
    <location>
        <begin position="534"/>
        <end position="929"/>
    </location>
</feature>
<feature type="compositionally biased region" description="Low complexity" evidence="3">
    <location>
        <begin position="996"/>
        <end position="1062"/>
    </location>
</feature>
<dbReference type="InterPro" id="IPR011989">
    <property type="entry name" value="ARM-like"/>
</dbReference>
<dbReference type="Proteomes" id="UP000054251">
    <property type="component" value="Unassembled WGS sequence"/>
</dbReference>
<feature type="region of interest" description="Disordered" evidence="3">
    <location>
        <begin position="933"/>
        <end position="963"/>
    </location>
</feature>
<dbReference type="GeneID" id="26838814"/>
<organism evidence="5 6">
    <name type="scientific">Debaryomyces fabryi</name>
    <dbReference type="NCBI Taxonomy" id="58627"/>
    <lineage>
        <taxon>Eukaryota</taxon>
        <taxon>Fungi</taxon>
        <taxon>Dikarya</taxon>
        <taxon>Ascomycota</taxon>
        <taxon>Saccharomycotina</taxon>
        <taxon>Pichiomycetes</taxon>
        <taxon>Debaryomycetaceae</taxon>
        <taxon>Debaryomyces</taxon>
    </lineage>
</organism>
<dbReference type="InterPro" id="IPR052645">
    <property type="entry name" value="Pumilio_domain_protein"/>
</dbReference>
<feature type="compositionally biased region" description="Polar residues" evidence="3">
    <location>
        <begin position="35"/>
        <end position="44"/>
    </location>
</feature>
<dbReference type="GO" id="GO:0003729">
    <property type="term" value="F:mRNA binding"/>
    <property type="evidence" value="ECO:0007669"/>
    <property type="project" value="UniProtKB-ARBA"/>
</dbReference>
<dbReference type="SMART" id="SM00025">
    <property type="entry name" value="Pumilio"/>
    <property type="match status" value="5"/>
</dbReference>
<dbReference type="InterPro" id="IPR016024">
    <property type="entry name" value="ARM-type_fold"/>
</dbReference>
<evidence type="ECO:0000256" key="2">
    <source>
        <dbReference type="PROSITE-ProRule" id="PRU00317"/>
    </source>
</evidence>
<sequence>MNSNFNNGTNPSSPPPSISLTPSNSCKNTGKPRSRSGTLPSSFLSAGGAMSNAGSLLEENGPMANSTGSLANSYNSESLCLPTMDTISLAVSSSPNTQAVDIPNGGNSNSRRMRSGSLFSTNSIWNDDALSLHSPSQNGTSMLDTFDLNSTANTNCKSNVNDTSSTNSNNSFISPVLHAQNSTVSHHSNTNPSSTPTSANNNANMNTTSNQRYRSYTTTAAIPNVSSSSISLSNNSYSIDPMNSNMMSSSPFPPSNKTNDINALLDNLMINMNNNHNSNNTRHRSQTYSGTTPVLPESSLQQQLPSQQQHQEQLLAQNLFQQNPLQHPNHVLGQKPLLQDDFVLSQLMITTSFENPKLGPTMSILFDNLPQFIDSIKLWSILNNSLGNNRSLGNIKSVRISSTSTSKLALVECTSVDLAMTLKANFNHLELVPGVVLYVAFAKFAENSNGGTNNNEASYTSGNSNPAASLQPAPQKNGGVRSVSEASKPSPTDLLSIRDNLVAAINRLSSSSKVVDLNKIVSIINKSISYPNENYQDNFGPLPDPIPLRQFDSPKLRELRKVLENSEQLPSQASGANNISDSDENEASNKVMNQLELEELCLAMLDELPELCYDYLGNTIVQKIFTVVESPLIKLMMVKEITPFLTQLSIHKNGTWAIQKIINLCNEDYQQKYLIGASLKPYAVKLFNDQFGNYVLQGCLKFSSPFNDFMFETMLDNFLEISFGRFGARCIRTILETANESNVISNEQVILVAGLIVEFANELVVNSNGSLLITWFLDTFNGCGASKDNRFELLTEKLLPNLEKLCIHKLANLTILKILNNRSDLNLKQTIMDSIFGKFEGSEDDFNKPPSKLLESILSETQENSAGPLFVYKILSNPLMLTVNEENDSDKNTKYQQFIIQQIRRILLEVNITNFQAYKKLMDEVGLSTTRLNRSTSIGNRRNKRGGRANSNSNKGPQGQSQIPQQHIINPMGYLVGQNVPVQNASAGQNYGLPPQIAQQQQQQQQQHSRQQQQQQQIQQQGYHMMMPPQMMMSMNNQPQTNLGPQQHGIQPQQLSQQQQHDMAVMQQLEQLSLSSAALGYNSNPGTPGVSTGQRNLFF</sequence>
<feature type="region of interest" description="Disordered" evidence="3">
    <location>
        <begin position="1"/>
        <end position="45"/>
    </location>
</feature>
<keyword evidence="6" id="KW-1185">Reference proteome</keyword>
<accession>A0A0V1Q1N8</accession>
<dbReference type="PROSITE" id="PS50302">
    <property type="entry name" value="PUM"/>
    <property type="match status" value="3"/>
</dbReference>
<dbReference type="EMBL" id="LMYN01000027">
    <property type="protein sequence ID" value="KSA02436.1"/>
    <property type="molecule type" value="Genomic_DNA"/>
</dbReference>
<evidence type="ECO:0000256" key="3">
    <source>
        <dbReference type="SAM" id="MobiDB-lite"/>
    </source>
</evidence>
<dbReference type="InterPro" id="IPR033133">
    <property type="entry name" value="PUM-HD"/>
</dbReference>
<reference evidence="5 6" key="1">
    <citation type="submission" date="2015-11" db="EMBL/GenBank/DDBJ databases">
        <title>The genome of Debaryomyces fabryi.</title>
        <authorList>
            <person name="Tafer H."/>
            <person name="Lopandic K."/>
        </authorList>
    </citation>
    <scope>NUCLEOTIDE SEQUENCE [LARGE SCALE GENOMIC DNA]</scope>
    <source>
        <strain evidence="5 6">CBS 789</strain>
    </source>
</reference>
<dbReference type="Gene3D" id="1.25.10.10">
    <property type="entry name" value="Leucine-rich Repeat Variant"/>
    <property type="match status" value="1"/>
</dbReference>